<dbReference type="Pfam" id="PF19850">
    <property type="entry name" value="DUF6325"/>
    <property type="match status" value="1"/>
</dbReference>
<dbReference type="InterPro" id="IPR046288">
    <property type="entry name" value="DUF6325"/>
</dbReference>
<proteinExistence type="predicted"/>
<dbReference type="RefSeq" id="WP_085020852.1">
    <property type="nucleotide sequence ID" value="NZ_BMHD01000001.1"/>
</dbReference>
<name>A0A1X9LNE0_9MICO</name>
<accession>A0A1X9LNE0</accession>
<organism evidence="1 2">
    <name type="scientific">Cnuibacter physcomitrellae</name>
    <dbReference type="NCBI Taxonomy" id="1619308"/>
    <lineage>
        <taxon>Bacteria</taxon>
        <taxon>Bacillati</taxon>
        <taxon>Actinomycetota</taxon>
        <taxon>Actinomycetes</taxon>
        <taxon>Micrococcales</taxon>
        <taxon>Microbacteriaceae</taxon>
        <taxon>Cnuibacter</taxon>
    </lineage>
</organism>
<protein>
    <submittedName>
        <fullName evidence="1">Uncharacterized protein</fullName>
    </submittedName>
</protein>
<keyword evidence="2" id="KW-1185">Reference proteome</keyword>
<evidence type="ECO:0000313" key="1">
    <source>
        <dbReference type="EMBL" id="ARJ06714.1"/>
    </source>
</evidence>
<evidence type="ECO:0000313" key="2">
    <source>
        <dbReference type="Proteomes" id="UP000192775"/>
    </source>
</evidence>
<dbReference type="EMBL" id="CP020715">
    <property type="protein sequence ID" value="ARJ06714.1"/>
    <property type="molecule type" value="Genomic_DNA"/>
</dbReference>
<sequence>MSHLRYGAVDVYVVALPSDRPDGAIVSALADLEASGAVGVIDFLVVSKDAAGDVTVVEIEDDEDGFGLEAGLEQLGILGEDDVAELVELVEPGTSAAIVALEMRWMRDLVERVQASGAEVLQVERVPAAVVNDLVAQLEGVE</sequence>
<dbReference type="AlphaFoldDB" id="A0A1X9LNE0"/>
<dbReference type="Proteomes" id="UP000192775">
    <property type="component" value="Chromosome"/>
</dbReference>
<dbReference type="STRING" id="1619308.B5808_16900"/>
<dbReference type="KEGG" id="cphy:B5808_16900"/>
<gene>
    <name evidence="1" type="ORF">B5808_16900</name>
</gene>
<reference evidence="1 2" key="1">
    <citation type="submission" date="2017-04" db="EMBL/GenBank/DDBJ databases">
        <authorList>
            <person name="Afonso C.L."/>
            <person name="Miller P.J."/>
            <person name="Scott M.A."/>
            <person name="Spackman E."/>
            <person name="Goraichik I."/>
            <person name="Dimitrov K.M."/>
            <person name="Suarez D.L."/>
            <person name="Swayne D.E."/>
        </authorList>
    </citation>
    <scope>NUCLEOTIDE SEQUENCE [LARGE SCALE GENOMIC DNA]</scope>
    <source>
        <strain evidence="2">XA(T)</strain>
    </source>
</reference>